<dbReference type="Proteomes" id="UP000325440">
    <property type="component" value="Unassembled WGS sequence"/>
</dbReference>
<name>A0A5E4NFX4_9HEMI</name>
<dbReference type="EMBL" id="CABPRJ010001963">
    <property type="protein sequence ID" value="VVC42583.1"/>
    <property type="molecule type" value="Genomic_DNA"/>
</dbReference>
<dbReference type="OrthoDB" id="6600391at2759"/>
<gene>
    <name evidence="1" type="ORF">CINCED_3A006660</name>
</gene>
<evidence type="ECO:0000313" key="2">
    <source>
        <dbReference type="Proteomes" id="UP000325440"/>
    </source>
</evidence>
<accession>A0A5E4NFX4</accession>
<reference evidence="1 2" key="1">
    <citation type="submission" date="2019-08" db="EMBL/GenBank/DDBJ databases">
        <authorList>
            <person name="Alioto T."/>
            <person name="Alioto T."/>
            <person name="Gomez Garrido J."/>
        </authorList>
    </citation>
    <scope>NUCLEOTIDE SEQUENCE [LARGE SCALE GENOMIC DNA]</scope>
</reference>
<proteinExistence type="predicted"/>
<keyword evidence="2" id="KW-1185">Reference proteome</keyword>
<dbReference type="AlphaFoldDB" id="A0A5E4NFX4"/>
<evidence type="ECO:0000313" key="1">
    <source>
        <dbReference type="EMBL" id="VVC42583.1"/>
    </source>
</evidence>
<sequence length="162" mass="19304">MACRFHLGQSWWRKIQINEVNETSTELLSVCPNDVGYLFTDYILKNYIVDECLFSPELWAEKPSMNPRTSNASESFHRTYNARFHHPHPHIYLVLKVLMEFQLEIETKIKSITLFNDEKILNAKEKERMEFTMNAYNKYKSYKIDIIQFLSEVGPRYQGKQL</sequence>
<protein>
    <submittedName>
        <fullName evidence="1">Uncharacterized protein</fullName>
    </submittedName>
</protein>
<organism evidence="1 2">
    <name type="scientific">Cinara cedri</name>
    <dbReference type="NCBI Taxonomy" id="506608"/>
    <lineage>
        <taxon>Eukaryota</taxon>
        <taxon>Metazoa</taxon>
        <taxon>Ecdysozoa</taxon>
        <taxon>Arthropoda</taxon>
        <taxon>Hexapoda</taxon>
        <taxon>Insecta</taxon>
        <taxon>Pterygota</taxon>
        <taxon>Neoptera</taxon>
        <taxon>Paraneoptera</taxon>
        <taxon>Hemiptera</taxon>
        <taxon>Sternorrhyncha</taxon>
        <taxon>Aphidomorpha</taxon>
        <taxon>Aphidoidea</taxon>
        <taxon>Aphididae</taxon>
        <taxon>Lachninae</taxon>
        <taxon>Cinara</taxon>
    </lineage>
</organism>